<evidence type="ECO:0000256" key="1">
    <source>
        <dbReference type="SAM" id="MobiDB-lite"/>
    </source>
</evidence>
<reference evidence="2" key="1">
    <citation type="journal article" date="2019" name="Sci. Rep.">
        <title>Draft genome of Tanacetum cinerariifolium, the natural source of mosquito coil.</title>
        <authorList>
            <person name="Yamashiro T."/>
            <person name="Shiraishi A."/>
            <person name="Satake H."/>
            <person name="Nakayama K."/>
        </authorList>
    </citation>
    <scope>NUCLEOTIDE SEQUENCE</scope>
</reference>
<dbReference type="EMBL" id="BKCJ011884154">
    <property type="protein sequence ID" value="GFD60896.1"/>
    <property type="molecule type" value="Genomic_DNA"/>
</dbReference>
<name>A0A699XSI9_TANCI</name>
<feature type="compositionally biased region" description="Low complexity" evidence="1">
    <location>
        <begin position="11"/>
        <end position="22"/>
    </location>
</feature>
<accession>A0A699XSI9</accession>
<organism evidence="2">
    <name type="scientific">Tanacetum cinerariifolium</name>
    <name type="common">Dalmatian daisy</name>
    <name type="synonym">Chrysanthemum cinerariifolium</name>
    <dbReference type="NCBI Taxonomy" id="118510"/>
    <lineage>
        <taxon>Eukaryota</taxon>
        <taxon>Viridiplantae</taxon>
        <taxon>Streptophyta</taxon>
        <taxon>Embryophyta</taxon>
        <taxon>Tracheophyta</taxon>
        <taxon>Spermatophyta</taxon>
        <taxon>Magnoliopsida</taxon>
        <taxon>eudicotyledons</taxon>
        <taxon>Gunneridae</taxon>
        <taxon>Pentapetalae</taxon>
        <taxon>asterids</taxon>
        <taxon>campanulids</taxon>
        <taxon>Asterales</taxon>
        <taxon>Asteraceae</taxon>
        <taxon>Asteroideae</taxon>
        <taxon>Anthemideae</taxon>
        <taxon>Anthemidinae</taxon>
        <taxon>Tanacetum</taxon>
    </lineage>
</organism>
<evidence type="ECO:0000313" key="2">
    <source>
        <dbReference type="EMBL" id="GFD60896.1"/>
    </source>
</evidence>
<gene>
    <name evidence="2" type="ORF">Tci_932865</name>
</gene>
<proteinExistence type="predicted"/>
<feature type="region of interest" description="Disordered" evidence="1">
    <location>
        <begin position="1"/>
        <end position="22"/>
    </location>
</feature>
<feature type="compositionally biased region" description="Basic residues" evidence="1">
    <location>
        <begin position="1"/>
        <end position="10"/>
    </location>
</feature>
<feature type="non-terminal residue" evidence="2">
    <location>
        <position position="37"/>
    </location>
</feature>
<dbReference type="AlphaFoldDB" id="A0A699XSI9"/>
<protein>
    <submittedName>
        <fullName evidence="2">Uncharacterized protein</fullName>
    </submittedName>
</protein>
<comment type="caution">
    <text evidence="2">The sequence shown here is derived from an EMBL/GenBank/DDBJ whole genome shotgun (WGS) entry which is preliminary data.</text>
</comment>
<sequence length="37" mass="3910">MLPGRGRPHRLAQAAAGTRRAARGRLAAGLRHGRGHV</sequence>